<feature type="domain" description="Aldehyde dehydrogenase" evidence="8">
    <location>
        <begin position="316"/>
        <end position="406"/>
    </location>
</feature>
<dbReference type="Gene3D" id="3.40.309.10">
    <property type="entry name" value="Aldehyde Dehydrogenase, Chain A, domain 2"/>
    <property type="match status" value="1"/>
</dbReference>
<dbReference type="PANTHER" id="PTHR11063:SF8">
    <property type="entry name" value="DELTA-1-PYRROLINE-5-CARBOXYLATE SYNTHASE"/>
    <property type="match status" value="1"/>
</dbReference>
<dbReference type="InterPro" id="IPR000965">
    <property type="entry name" value="GPR_dom"/>
</dbReference>
<comment type="similarity">
    <text evidence="7">Belongs to the gamma-glutamyl phosphate reductase family.</text>
</comment>
<evidence type="ECO:0000256" key="4">
    <source>
        <dbReference type="ARBA" id="ARBA00022857"/>
    </source>
</evidence>
<dbReference type="GO" id="GO:0050661">
    <property type="term" value="F:NADP binding"/>
    <property type="evidence" value="ECO:0007669"/>
    <property type="project" value="InterPro"/>
</dbReference>
<gene>
    <name evidence="7" type="primary">proA</name>
    <name evidence="9" type="ORF">CCAL12919_08655</name>
    <name evidence="10" type="ORF">CCAL9337_01800</name>
</gene>
<dbReference type="Proteomes" id="UP001318760">
    <property type="component" value="Unassembled WGS sequence"/>
</dbReference>
<comment type="pathway">
    <text evidence="1 7">Amino-acid biosynthesis; L-proline biosynthesis; L-glutamate 5-semialdehyde from L-glutamate: step 2/2.</text>
</comment>
<evidence type="ECO:0000259" key="8">
    <source>
        <dbReference type="Pfam" id="PF00171"/>
    </source>
</evidence>
<feature type="domain" description="Aldehyde dehydrogenase" evidence="8">
    <location>
        <begin position="6"/>
        <end position="284"/>
    </location>
</feature>
<dbReference type="EMBL" id="JADBHS010000021">
    <property type="protein sequence ID" value="MBE2987182.1"/>
    <property type="molecule type" value="Genomic_DNA"/>
</dbReference>
<dbReference type="NCBIfam" id="NF001221">
    <property type="entry name" value="PRK00197.1"/>
    <property type="match status" value="1"/>
</dbReference>
<sequence>MNEILDIAKLAKEATGELVALKSETKNKILRAVSAEILAKKEQIKAANEIDIKNGEASGLSVALLDRLRLSDARIEAMANGLLEVADFADPIGEILDGWRHKNGMQITKTRVPLGVIGMIYESRPNVSIDAAALALKSSNAIILRGSASAINSNKFLVNLFNEAGSKAGLVKNAVQLVQSTDRSVVEQMIKMHEFIDVLIPRGGKNLKEFIIKNATIPVVETGSGVCQIFIDESTNINEAVNIVKNAKTQRPSVCNAVECVLVHENITDKFIPALIKELSEVELRLDDEIYTKFMNEKNVVKAKDTDFGAEFLDLILVVKRVKNTTDAIRYINEHSSGHSDAILSQNYANIELFLNSVNSAVVYANASTRFSDGGEFGFGGEIGISTQKLHARGPMGVRELTTYKYVVRGNGQIRG</sequence>
<comment type="subcellular location">
    <subcellularLocation>
        <location evidence="7">Cytoplasm</location>
    </subcellularLocation>
</comment>
<comment type="catalytic activity">
    <reaction evidence="6 7">
        <text>L-glutamate 5-semialdehyde + phosphate + NADP(+) = L-glutamyl 5-phosphate + NADPH + H(+)</text>
        <dbReference type="Rhea" id="RHEA:19541"/>
        <dbReference type="ChEBI" id="CHEBI:15378"/>
        <dbReference type="ChEBI" id="CHEBI:43474"/>
        <dbReference type="ChEBI" id="CHEBI:57783"/>
        <dbReference type="ChEBI" id="CHEBI:58066"/>
        <dbReference type="ChEBI" id="CHEBI:58274"/>
        <dbReference type="ChEBI" id="CHEBI:58349"/>
        <dbReference type="EC" id="1.2.1.41"/>
    </reaction>
</comment>
<dbReference type="FunFam" id="3.40.309.10:FF:000006">
    <property type="entry name" value="Gamma-glutamyl phosphate reductase"/>
    <property type="match status" value="1"/>
</dbReference>
<dbReference type="RefSeq" id="WP_170015365.1">
    <property type="nucleotide sequence ID" value="NZ_CP012545.1"/>
</dbReference>
<name>A0AAW3ZTA9_9BACT</name>
<dbReference type="InterPro" id="IPR016161">
    <property type="entry name" value="Ald_DH/histidinol_DH"/>
</dbReference>
<dbReference type="CDD" id="cd07079">
    <property type="entry name" value="ALDH_F18-19_ProA-GPR"/>
    <property type="match status" value="1"/>
</dbReference>
<keyword evidence="2 7" id="KW-0028">Amino-acid biosynthesis</keyword>
<reference evidence="10 11" key="1">
    <citation type="submission" date="2015-08" db="EMBL/GenBank/DDBJ databases">
        <title>Comparative genomics of the Campylobacter concisus group.</title>
        <authorList>
            <person name="Yee E."/>
            <person name="Chapman M.H."/>
            <person name="Huynh S."/>
            <person name="Bono J.L."/>
            <person name="On S.L."/>
            <person name="St Leger J."/>
            <person name="Foster G."/>
            <person name="Parker C.T."/>
            <person name="Miller W.G."/>
        </authorList>
    </citation>
    <scope>NUCLEOTIDE SEQUENCE [LARGE SCALE GENOMIC DNA]</scope>
    <source>
        <strain evidence="10 11">RM9337</strain>
    </source>
</reference>
<evidence type="ECO:0000256" key="2">
    <source>
        <dbReference type="ARBA" id="ARBA00022605"/>
    </source>
</evidence>
<keyword evidence="7" id="KW-0963">Cytoplasm</keyword>
<keyword evidence="11" id="KW-1185">Reference proteome</keyword>
<dbReference type="GO" id="GO:0004350">
    <property type="term" value="F:glutamate-5-semialdehyde dehydrogenase activity"/>
    <property type="evidence" value="ECO:0007669"/>
    <property type="project" value="UniProtKB-UniRule"/>
</dbReference>
<evidence type="ECO:0000256" key="3">
    <source>
        <dbReference type="ARBA" id="ARBA00022650"/>
    </source>
</evidence>
<dbReference type="SUPFAM" id="SSF53720">
    <property type="entry name" value="ALDH-like"/>
    <property type="match status" value="1"/>
</dbReference>
<dbReference type="NCBIfam" id="TIGR00407">
    <property type="entry name" value="proA"/>
    <property type="match status" value="1"/>
</dbReference>
<keyword evidence="4 7" id="KW-0521">NADP</keyword>
<dbReference type="InterPro" id="IPR016162">
    <property type="entry name" value="Ald_DH_N"/>
</dbReference>
<keyword evidence="3 7" id="KW-0641">Proline biosynthesis</keyword>
<dbReference type="HAMAP" id="MF_00412">
    <property type="entry name" value="ProA"/>
    <property type="match status" value="1"/>
</dbReference>
<proteinExistence type="inferred from homology"/>
<dbReference type="EMBL" id="LIWG01000001">
    <property type="protein sequence ID" value="MBE3607463.1"/>
    <property type="molecule type" value="Genomic_DNA"/>
</dbReference>
<evidence type="ECO:0000256" key="5">
    <source>
        <dbReference type="ARBA" id="ARBA00023002"/>
    </source>
</evidence>
<comment type="function">
    <text evidence="7">Catalyzes the NADPH-dependent reduction of L-glutamate 5-phosphate into L-glutamate 5-semialdehyde and phosphate. The product spontaneously undergoes cyclization to form 1-pyrroline-5-carboxylate.</text>
</comment>
<evidence type="ECO:0000256" key="1">
    <source>
        <dbReference type="ARBA" id="ARBA00004985"/>
    </source>
</evidence>
<evidence type="ECO:0000313" key="11">
    <source>
        <dbReference type="Proteomes" id="UP000650616"/>
    </source>
</evidence>
<dbReference type="Proteomes" id="UP000650616">
    <property type="component" value="Unassembled WGS sequence"/>
</dbReference>
<accession>A0AAW3ZTA9</accession>
<evidence type="ECO:0000256" key="6">
    <source>
        <dbReference type="ARBA" id="ARBA00049024"/>
    </source>
</evidence>
<dbReference type="PIRSF" id="PIRSF000151">
    <property type="entry name" value="GPR"/>
    <property type="match status" value="1"/>
</dbReference>
<dbReference type="PROSITE" id="PS01223">
    <property type="entry name" value="PROA"/>
    <property type="match status" value="1"/>
</dbReference>
<dbReference type="AlphaFoldDB" id="A0AAW3ZTA9"/>
<comment type="caution">
    <text evidence="10">The sequence shown here is derived from an EMBL/GenBank/DDBJ whole genome shotgun (WGS) entry which is preliminary data.</text>
</comment>
<dbReference type="GO" id="GO:0005737">
    <property type="term" value="C:cytoplasm"/>
    <property type="evidence" value="ECO:0007669"/>
    <property type="project" value="UniProtKB-SubCell"/>
</dbReference>
<dbReference type="PANTHER" id="PTHR11063">
    <property type="entry name" value="GLUTAMATE SEMIALDEHYDE DEHYDROGENASE"/>
    <property type="match status" value="1"/>
</dbReference>
<dbReference type="GO" id="GO:0055129">
    <property type="term" value="P:L-proline biosynthetic process"/>
    <property type="evidence" value="ECO:0007669"/>
    <property type="project" value="UniProtKB-UniRule"/>
</dbReference>
<reference evidence="9 12" key="2">
    <citation type="submission" date="2020-10" db="EMBL/GenBank/DDBJ databases">
        <title>Campylobacter californiensis sp. nov. isolated from cattle and feral swine in California.</title>
        <authorList>
            <person name="Miller W.G."/>
        </authorList>
    </citation>
    <scope>NUCLEOTIDE SEQUENCE [LARGE SCALE GENOMIC DNA]</scope>
    <source>
        <strain evidence="9 12">RM12919</strain>
    </source>
</reference>
<dbReference type="InterPro" id="IPR016163">
    <property type="entry name" value="Ald_DH_C"/>
</dbReference>
<protein>
    <recommendedName>
        <fullName evidence="7">Gamma-glutamyl phosphate reductase</fullName>
        <shortName evidence="7">GPR</shortName>
        <ecNumber evidence="7">1.2.1.41</ecNumber>
    </recommendedName>
    <alternativeName>
        <fullName evidence="7">Glutamate-5-semialdehyde dehydrogenase</fullName>
    </alternativeName>
    <alternativeName>
        <fullName evidence="7">Glutamyl-gamma-semialdehyde dehydrogenase</fullName>
        <shortName evidence="7">GSA dehydrogenase</shortName>
    </alternativeName>
</protein>
<evidence type="ECO:0000256" key="7">
    <source>
        <dbReference type="HAMAP-Rule" id="MF_00412"/>
    </source>
</evidence>
<dbReference type="Pfam" id="PF00171">
    <property type="entry name" value="Aldedh"/>
    <property type="match status" value="2"/>
</dbReference>
<evidence type="ECO:0000313" key="12">
    <source>
        <dbReference type="Proteomes" id="UP001318760"/>
    </source>
</evidence>
<dbReference type="InterPro" id="IPR012134">
    <property type="entry name" value="Glu-5-SA_DH"/>
</dbReference>
<organism evidence="10 11">
    <name type="scientific">Campylobacter californiensis</name>
    <dbReference type="NCBI Taxonomy" id="1032243"/>
    <lineage>
        <taxon>Bacteria</taxon>
        <taxon>Pseudomonadati</taxon>
        <taxon>Campylobacterota</taxon>
        <taxon>Epsilonproteobacteria</taxon>
        <taxon>Campylobacterales</taxon>
        <taxon>Campylobacteraceae</taxon>
        <taxon>Campylobacter</taxon>
    </lineage>
</organism>
<dbReference type="InterPro" id="IPR020593">
    <property type="entry name" value="G-glutamylP_reductase_CS"/>
</dbReference>
<keyword evidence="5 7" id="KW-0560">Oxidoreductase</keyword>
<evidence type="ECO:0000313" key="10">
    <source>
        <dbReference type="EMBL" id="MBE3607463.1"/>
    </source>
</evidence>
<evidence type="ECO:0000313" key="9">
    <source>
        <dbReference type="EMBL" id="MBE2987182.1"/>
    </source>
</evidence>
<dbReference type="EC" id="1.2.1.41" evidence="7"/>
<dbReference type="InterPro" id="IPR015590">
    <property type="entry name" value="Aldehyde_DH_dom"/>
</dbReference>
<dbReference type="Gene3D" id="3.40.605.10">
    <property type="entry name" value="Aldehyde Dehydrogenase, Chain A, domain 1"/>
    <property type="match status" value="1"/>
</dbReference>